<proteinExistence type="inferred from homology"/>
<sequence>MKKIADIATVRSGYPFRTRVEPDPEGDTYVLQLKDVSARAPADVAGAMRTLVKAPAAHHLALGDVVLKGRGTTHCALVESIPTDLPLVAAAPILVLRPKSGIVEPAFLRWFLNHPTSQTRLAANAVGTYIPTLTKALIEDFEIEVPPLETQRLIAAVATLAERERELLETITQQRAKATDQLLLRLCRTSGNRREQGGRRGAATPRLPDHKQH</sequence>
<dbReference type="InterPro" id="IPR000055">
    <property type="entry name" value="Restrct_endonuc_typeI_TRD"/>
</dbReference>
<dbReference type="GO" id="GO:0004519">
    <property type="term" value="F:endonuclease activity"/>
    <property type="evidence" value="ECO:0007669"/>
    <property type="project" value="UniProtKB-KW"/>
</dbReference>
<gene>
    <name evidence="6" type="ORF">K6753_00735</name>
</gene>
<keyword evidence="6" id="KW-0378">Hydrolase</keyword>
<dbReference type="InterPro" id="IPR044946">
    <property type="entry name" value="Restrct_endonuc_typeI_TRD_sf"/>
</dbReference>
<comment type="similarity">
    <text evidence="1">Belongs to the type-I restriction system S methylase family.</text>
</comment>
<dbReference type="Proteomes" id="UP001430954">
    <property type="component" value="Unassembled WGS sequence"/>
</dbReference>
<accession>A0ABS7T2F4</accession>
<dbReference type="Gene3D" id="3.90.220.20">
    <property type="entry name" value="DNA methylase specificity domains"/>
    <property type="match status" value="1"/>
</dbReference>
<keyword evidence="6" id="KW-0540">Nuclease</keyword>
<evidence type="ECO:0000313" key="6">
    <source>
        <dbReference type="EMBL" id="MBZ4038060.1"/>
    </source>
</evidence>
<evidence type="ECO:0000256" key="4">
    <source>
        <dbReference type="SAM" id="MobiDB-lite"/>
    </source>
</evidence>
<evidence type="ECO:0000313" key="7">
    <source>
        <dbReference type="Proteomes" id="UP001430954"/>
    </source>
</evidence>
<dbReference type="EMBL" id="JAINZW010000001">
    <property type="protein sequence ID" value="MBZ4038060.1"/>
    <property type="molecule type" value="Genomic_DNA"/>
</dbReference>
<dbReference type="Pfam" id="PF01420">
    <property type="entry name" value="Methylase_S"/>
    <property type="match status" value="1"/>
</dbReference>
<dbReference type="PANTHER" id="PTHR30408:SF12">
    <property type="entry name" value="TYPE I RESTRICTION ENZYME MJAVIII SPECIFICITY SUBUNIT"/>
    <property type="match status" value="1"/>
</dbReference>
<comment type="caution">
    <text evidence="6">The sequence shown here is derived from an EMBL/GenBank/DDBJ whole genome shotgun (WGS) entry which is preliminary data.</text>
</comment>
<dbReference type="CDD" id="cd16961">
    <property type="entry name" value="RMtype1_S_TRD-CR_like"/>
    <property type="match status" value="1"/>
</dbReference>
<keyword evidence="3" id="KW-0238">DNA-binding</keyword>
<keyword evidence="6" id="KW-0255">Endonuclease</keyword>
<keyword evidence="2" id="KW-0680">Restriction system</keyword>
<protein>
    <submittedName>
        <fullName evidence="6">Restriction endonuclease subunit S</fullName>
    </submittedName>
</protein>
<name>A0ABS7T2F4_9GAMM</name>
<evidence type="ECO:0000256" key="3">
    <source>
        <dbReference type="ARBA" id="ARBA00023125"/>
    </source>
</evidence>
<feature type="region of interest" description="Disordered" evidence="4">
    <location>
        <begin position="192"/>
        <end position="213"/>
    </location>
</feature>
<reference evidence="6 7" key="1">
    <citation type="submission" date="2021-09" db="EMBL/GenBank/DDBJ databases">
        <title>Lysobacter sp. 13A isolated from the river sediment.</title>
        <authorList>
            <person name="Liu H."/>
            <person name="Li S."/>
            <person name="Mao S."/>
        </authorList>
    </citation>
    <scope>NUCLEOTIDE SEQUENCE [LARGE SCALE GENOMIC DNA]</scope>
    <source>
        <strain evidence="6 7">13A</strain>
    </source>
</reference>
<keyword evidence="7" id="KW-1185">Reference proteome</keyword>
<evidence type="ECO:0000259" key="5">
    <source>
        <dbReference type="Pfam" id="PF01420"/>
    </source>
</evidence>
<dbReference type="InterPro" id="IPR052021">
    <property type="entry name" value="Type-I_RS_S_subunit"/>
</dbReference>
<dbReference type="RefSeq" id="WP_223674275.1">
    <property type="nucleotide sequence ID" value="NZ_JAINZW010000001.1"/>
</dbReference>
<evidence type="ECO:0000256" key="1">
    <source>
        <dbReference type="ARBA" id="ARBA00010923"/>
    </source>
</evidence>
<feature type="domain" description="Type I restriction modification DNA specificity" evidence="5">
    <location>
        <begin position="86"/>
        <end position="159"/>
    </location>
</feature>
<dbReference type="PANTHER" id="PTHR30408">
    <property type="entry name" value="TYPE-1 RESTRICTION ENZYME ECOKI SPECIFICITY PROTEIN"/>
    <property type="match status" value="1"/>
</dbReference>
<dbReference type="SUPFAM" id="SSF116734">
    <property type="entry name" value="DNA methylase specificity domain"/>
    <property type="match status" value="1"/>
</dbReference>
<organism evidence="6 7">
    <name type="scientific">Novilysobacter selenitireducens</name>
    <dbReference type="NCBI Taxonomy" id="2872639"/>
    <lineage>
        <taxon>Bacteria</taxon>
        <taxon>Pseudomonadati</taxon>
        <taxon>Pseudomonadota</taxon>
        <taxon>Gammaproteobacteria</taxon>
        <taxon>Lysobacterales</taxon>
        <taxon>Lysobacteraceae</taxon>
        <taxon>Novilysobacter</taxon>
    </lineage>
</organism>
<evidence type="ECO:0000256" key="2">
    <source>
        <dbReference type="ARBA" id="ARBA00022747"/>
    </source>
</evidence>